<dbReference type="InParanoid" id="A0A330L4R7"/>
<evidence type="ECO:0000313" key="2">
    <source>
        <dbReference type="EMBL" id="SPP64818.1"/>
    </source>
</evidence>
<dbReference type="PANTHER" id="PTHR34655:SF2">
    <property type="entry name" value="PEROXIREDOXIN FAMILY PROTEIN"/>
    <property type="match status" value="1"/>
</dbReference>
<gene>
    <name evidence="2" type="ORF">NITLEN_20458</name>
</gene>
<evidence type="ECO:0008006" key="4">
    <source>
        <dbReference type="Google" id="ProtNLM"/>
    </source>
</evidence>
<evidence type="ECO:0000313" key="3">
    <source>
        <dbReference type="Proteomes" id="UP000248168"/>
    </source>
</evidence>
<dbReference type="InterPro" id="IPR027396">
    <property type="entry name" value="DsrEFH-like"/>
</dbReference>
<keyword evidence="3" id="KW-1185">Reference proteome</keyword>
<dbReference type="SUPFAM" id="SSF75169">
    <property type="entry name" value="DsrEFH-like"/>
    <property type="match status" value="1"/>
</dbReference>
<dbReference type="PANTHER" id="PTHR34655">
    <property type="entry name" value="CONSERVED WITHIN P. AEROPHILUM"/>
    <property type="match status" value="1"/>
</dbReference>
<reference evidence="3" key="1">
    <citation type="submission" date="2018-04" db="EMBL/GenBank/DDBJ databases">
        <authorList>
            <person name="Lucker S."/>
            <person name="Sakoula D."/>
        </authorList>
    </citation>
    <scope>NUCLEOTIDE SEQUENCE [LARGE SCALE GENOMIC DNA]</scope>
</reference>
<feature type="transmembrane region" description="Helical" evidence="1">
    <location>
        <begin position="40"/>
        <end position="65"/>
    </location>
</feature>
<protein>
    <recommendedName>
        <fullName evidence="4">Peroxiredoxin family protein</fullName>
    </recommendedName>
</protein>
<dbReference type="RefSeq" id="WP_245924414.1">
    <property type="nucleotide sequence ID" value="NZ_OUNR01000012.1"/>
</dbReference>
<name>A0A330L4R7_9BACT</name>
<proteinExistence type="predicted"/>
<dbReference type="Pfam" id="PF13686">
    <property type="entry name" value="DrsE_2"/>
    <property type="match status" value="1"/>
</dbReference>
<dbReference type="Gene3D" id="3.40.1260.10">
    <property type="entry name" value="DsrEFH-like"/>
    <property type="match status" value="1"/>
</dbReference>
<keyword evidence="1" id="KW-0812">Transmembrane</keyword>
<organism evidence="2 3">
    <name type="scientific">Nitrospira lenta</name>
    <dbReference type="NCBI Taxonomy" id="1436998"/>
    <lineage>
        <taxon>Bacteria</taxon>
        <taxon>Pseudomonadati</taxon>
        <taxon>Nitrospirota</taxon>
        <taxon>Nitrospiria</taxon>
        <taxon>Nitrospirales</taxon>
        <taxon>Nitrospiraceae</taxon>
        <taxon>Nitrospira</taxon>
    </lineage>
</organism>
<keyword evidence="1" id="KW-0472">Membrane</keyword>
<evidence type="ECO:0000256" key="1">
    <source>
        <dbReference type="SAM" id="Phobius"/>
    </source>
</evidence>
<keyword evidence="1" id="KW-1133">Transmembrane helix</keyword>
<dbReference type="InterPro" id="IPR032836">
    <property type="entry name" value="DsrE2-like"/>
</dbReference>
<sequence length="180" mass="19529">MQMTQQMPQIEPSATLAQLQESKPDRVTIVLLSGDLDRAMAAFIIATGAAAMGMQVTVFFTFWGLNTIRKKGAASSAKDWLRRIFGMLNKGGADNLPLSRFHFGGLGTSMMKLVMKQNRMPGVPELMETALDLGVRFIACTTTMGLMGITKDTLIDGIDQFAGVTTYLAEAKQGSVNLFI</sequence>
<dbReference type="AlphaFoldDB" id="A0A330L4R7"/>
<accession>A0A330L4R7</accession>
<dbReference type="EMBL" id="OUNR01000012">
    <property type="protein sequence ID" value="SPP64818.1"/>
    <property type="molecule type" value="Genomic_DNA"/>
</dbReference>
<dbReference type="Proteomes" id="UP000248168">
    <property type="component" value="Unassembled WGS sequence"/>
</dbReference>